<accession>A0A917AM89</accession>
<dbReference type="EMBL" id="BMFK01000001">
    <property type="protein sequence ID" value="GGE61522.1"/>
    <property type="molecule type" value="Genomic_DNA"/>
</dbReference>
<protein>
    <submittedName>
        <fullName evidence="1">Uncharacterized protein</fullName>
    </submittedName>
</protein>
<dbReference type="Proteomes" id="UP000605259">
    <property type="component" value="Unassembled WGS sequence"/>
</dbReference>
<sequence length="58" mass="6446">MPLQIDKKANSVKRVLCLTDTDLNLIDNSDLGKGPFGNIQLKPPFTFAFGRIDYGTFT</sequence>
<organism evidence="1 2">
    <name type="scientific">Priestia taiwanensis</name>
    <dbReference type="NCBI Taxonomy" id="1347902"/>
    <lineage>
        <taxon>Bacteria</taxon>
        <taxon>Bacillati</taxon>
        <taxon>Bacillota</taxon>
        <taxon>Bacilli</taxon>
        <taxon>Bacillales</taxon>
        <taxon>Bacillaceae</taxon>
        <taxon>Priestia</taxon>
    </lineage>
</organism>
<comment type="caution">
    <text evidence="1">The sequence shown here is derived from an EMBL/GenBank/DDBJ whole genome shotgun (WGS) entry which is preliminary data.</text>
</comment>
<proteinExistence type="predicted"/>
<reference evidence="1" key="1">
    <citation type="journal article" date="2014" name="Int. J. Syst. Evol. Microbiol.">
        <title>Complete genome sequence of Corynebacterium casei LMG S-19264T (=DSM 44701T), isolated from a smear-ripened cheese.</title>
        <authorList>
            <consortium name="US DOE Joint Genome Institute (JGI-PGF)"/>
            <person name="Walter F."/>
            <person name="Albersmeier A."/>
            <person name="Kalinowski J."/>
            <person name="Ruckert C."/>
        </authorList>
    </citation>
    <scope>NUCLEOTIDE SEQUENCE</scope>
    <source>
        <strain evidence="1">CGMCC 1.12698</strain>
    </source>
</reference>
<keyword evidence="2" id="KW-1185">Reference proteome</keyword>
<evidence type="ECO:0000313" key="2">
    <source>
        <dbReference type="Proteomes" id="UP000605259"/>
    </source>
</evidence>
<reference evidence="1" key="2">
    <citation type="submission" date="2020-09" db="EMBL/GenBank/DDBJ databases">
        <authorList>
            <person name="Sun Q."/>
            <person name="Zhou Y."/>
        </authorList>
    </citation>
    <scope>NUCLEOTIDE SEQUENCE</scope>
    <source>
        <strain evidence="1">CGMCC 1.12698</strain>
    </source>
</reference>
<dbReference type="AlphaFoldDB" id="A0A917AM89"/>
<name>A0A917AM89_9BACI</name>
<evidence type="ECO:0000313" key="1">
    <source>
        <dbReference type="EMBL" id="GGE61522.1"/>
    </source>
</evidence>
<gene>
    <name evidence="1" type="ORF">GCM10007140_09810</name>
</gene>